<dbReference type="PRINTS" id="PR01415">
    <property type="entry name" value="ANKYRIN"/>
</dbReference>
<evidence type="ECO:0000256" key="3">
    <source>
        <dbReference type="PROSITE-ProRule" id="PRU00023"/>
    </source>
</evidence>
<dbReference type="eggNOG" id="KOG0504">
    <property type="taxonomic scope" value="Eukaryota"/>
</dbReference>
<evidence type="ECO:0000256" key="2">
    <source>
        <dbReference type="ARBA" id="ARBA00023043"/>
    </source>
</evidence>
<keyword evidence="6" id="KW-1185">Reference proteome</keyword>
<dbReference type="OMA" id="EAENVGW"/>
<accession>M2MB90</accession>
<proteinExistence type="predicted"/>
<dbReference type="SMART" id="SM00248">
    <property type="entry name" value="ANK"/>
    <property type="match status" value="3"/>
</dbReference>
<dbReference type="InterPro" id="IPR002110">
    <property type="entry name" value="Ankyrin_rpt"/>
</dbReference>
<dbReference type="PANTHER" id="PTHR24188:SF29">
    <property type="entry name" value="GH09064P"/>
    <property type="match status" value="1"/>
</dbReference>
<evidence type="ECO:0000256" key="1">
    <source>
        <dbReference type="ARBA" id="ARBA00022737"/>
    </source>
</evidence>
<keyword evidence="1" id="KW-0677">Repeat</keyword>
<dbReference type="AlphaFoldDB" id="M2MB90"/>
<dbReference type="RefSeq" id="XP_007678754.1">
    <property type="nucleotide sequence ID" value="XM_007680564.1"/>
</dbReference>
<dbReference type="OrthoDB" id="10057496at2759"/>
<dbReference type="GeneID" id="19116885"/>
<organism evidence="5 6">
    <name type="scientific">Baudoinia panamericana (strain UAMH 10762)</name>
    <name type="common">Angels' share fungus</name>
    <name type="synonym">Baudoinia compniacensis (strain UAMH 10762)</name>
    <dbReference type="NCBI Taxonomy" id="717646"/>
    <lineage>
        <taxon>Eukaryota</taxon>
        <taxon>Fungi</taxon>
        <taxon>Dikarya</taxon>
        <taxon>Ascomycota</taxon>
        <taxon>Pezizomycotina</taxon>
        <taxon>Dothideomycetes</taxon>
        <taxon>Dothideomycetidae</taxon>
        <taxon>Mycosphaerellales</taxon>
        <taxon>Teratosphaeriaceae</taxon>
        <taxon>Baudoinia</taxon>
    </lineage>
</organism>
<name>M2MB90_BAUPA</name>
<dbReference type="PANTHER" id="PTHR24188">
    <property type="entry name" value="ANKYRIN REPEAT PROTEIN"/>
    <property type="match status" value="1"/>
</dbReference>
<feature type="repeat" description="ANK" evidence="3">
    <location>
        <begin position="99"/>
        <end position="131"/>
    </location>
</feature>
<keyword evidence="2 3" id="KW-0040">ANK repeat</keyword>
<feature type="region of interest" description="Disordered" evidence="4">
    <location>
        <begin position="161"/>
        <end position="209"/>
    </location>
</feature>
<gene>
    <name evidence="5" type="ORF">BAUCODRAFT_74420</name>
</gene>
<dbReference type="Proteomes" id="UP000011761">
    <property type="component" value="Unassembled WGS sequence"/>
</dbReference>
<dbReference type="STRING" id="717646.M2MB90"/>
<evidence type="ECO:0000256" key="4">
    <source>
        <dbReference type="SAM" id="MobiDB-lite"/>
    </source>
</evidence>
<dbReference type="EMBL" id="KB445559">
    <property type="protein sequence ID" value="EMC93756.1"/>
    <property type="molecule type" value="Genomic_DNA"/>
</dbReference>
<dbReference type="HOGENOM" id="CLU_000134_20_0_1"/>
<feature type="compositionally biased region" description="Basic and acidic residues" evidence="4">
    <location>
        <begin position="161"/>
        <end position="172"/>
    </location>
</feature>
<evidence type="ECO:0000313" key="6">
    <source>
        <dbReference type="Proteomes" id="UP000011761"/>
    </source>
</evidence>
<dbReference type="KEGG" id="bcom:BAUCODRAFT_74420"/>
<dbReference type="Gene3D" id="1.25.40.20">
    <property type="entry name" value="Ankyrin repeat-containing domain"/>
    <property type="match status" value="1"/>
</dbReference>
<sequence length="209" mass="22460">MQPALTEDEVDDLLHFTRVNEAQELQDTTSELSKKYGCQPQQVIEACKDPESSNTILHFCSANGFADLLHGILSTLGFGDSKQAGVSVGSSLLNAQNREGNTPLHWAAYNGHLAVVKLLVQAGADMWVKNAAGHLAMFEAERADRSEVVQYLLEMGGREVERTGREGQVSRDDEVELQDGSGAAGPSDGNGQAEVDRGRDAEMADTLAS</sequence>
<reference evidence="5 6" key="1">
    <citation type="journal article" date="2012" name="PLoS Pathog.">
        <title>Diverse lifestyles and strategies of plant pathogenesis encoded in the genomes of eighteen Dothideomycetes fungi.</title>
        <authorList>
            <person name="Ohm R.A."/>
            <person name="Feau N."/>
            <person name="Henrissat B."/>
            <person name="Schoch C.L."/>
            <person name="Horwitz B.A."/>
            <person name="Barry K.W."/>
            <person name="Condon B.J."/>
            <person name="Copeland A.C."/>
            <person name="Dhillon B."/>
            <person name="Glaser F."/>
            <person name="Hesse C.N."/>
            <person name="Kosti I."/>
            <person name="LaButti K."/>
            <person name="Lindquist E.A."/>
            <person name="Lucas S."/>
            <person name="Salamov A.A."/>
            <person name="Bradshaw R.E."/>
            <person name="Ciuffetti L."/>
            <person name="Hamelin R.C."/>
            <person name="Kema G.H.J."/>
            <person name="Lawrence C."/>
            <person name="Scott J.A."/>
            <person name="Spatafora J.W."/>
            <person name="Turgeon B.G."/>
            <person name="de Wit P.J.G.M."/>
            <person name="Zhong S."/>
            <person name="Goodwin S.B."/>
            <person name="Grigoriev I.V."/>
        </authorList>
    </citation>
    <scope>NUCLEOTIDE SEQUENCE [LARGE SCALE GENOMIC DNA]</scope>
    <source>
        <strain evidence="5 6">UAMH 10762</strain>
    </source>
</reference>
<dbReference type="PROSITE" id="PS50297">
    <property type="entry name" value="ANK_REP_REGION"/>
    <property type="match status" value="1"/>
</dbReference>
<dbReference type="PROSITE" id="PS50088">
    <property type="entry name" value="ANK_REPEAT"/>
    <property type="match status" value="1"/>
</dbReference>
<dbReference type="Pfam" id="PF12796">
    <property type="entry name" value="Ank_2"/>
    <property type="match status" value="1"/>
</dbReference>
<dbReference type="SUPFAM" id="SSF48403">
    <property type="entry name" value="Ankyrin repeat"/>
    <property type="match status" value="1"/>
</dbReference>
<evidence type="ECO:0000313" key="5">
    <source>
        <dbReference type="EMBL" id="EMC93756.1"/>
    </source>
</evidence>
<protein>
    <submittedName>
        <fullName evidence="5">Uncharacterized protein</fullName>
    </submittedName>
</protein>
<dbReference type="InterPro" id="IPR036770">
    <property type="entry name" value="Ankyrin_rpt-contain_sf"/>
</dbReference>